<dbReference type="AlphaFoldDB" id="A0A0A7S0D7"/>
<dbReference type="GO" id="GO:0009396">
    <property type="term" value="P:folic acid-containing compound biosynthetic process"/>
    <property type="evidence" value="ECO:0007669"/>
    <property type="project" value="InterPro"/>
</dbReference>
<dbReference type="NCBIfam" id="TIGR00553">
    <property type="entry name" value="pabB"/>
    <property type="match status" value="1"/>
</dbReference>
<name>A0A0A7S0D7_FRIPE</name>
<dbReference type="OrthoDB" id="9803598at2"/>
<dbReference type="GO" id="GO:0000162">
    <property type="term" value="P:L-tryptophan biosynthetic process"/>
    <property type="evidence" value="ECO:0007669"/>
    <property type="project" value="TreeGrafter"/>
</dbReference>
<dbReference type="Pfam" id="PF01063">
    <property type="entry name" value="Aminotran_4"/>
    <property type="match status" value="1"/>
</dbReference>
<dbReference type="Gene3D" id="3.60.120.10">
    <property type="entry name" value="Anthranilate synthase"/>
    <property type="match status" value="1"/>
</dbReference>
<dbReference type="Gene3D" id="3.30.470.10">
    <property type="match status" value="1"/>
</dbReference>
<dbReference type="RefSeq" id="WP_052236795.1">
    <property type="nucleotide sequence ID" value="NZ_CP009056.1"/>
</dbReference>
<dbReference type="Proteomes" id="UP000030901">
    <property type="component" value="Chromosome"/>
</dbReference>
<evidence type="ECO:0000313" key="3">
    <source>
        <dbReference type="Proteomes" id="UP000030901"/>
    </source>
</evidence>
<keyword evidence="3" id="KW-1185">Reference proteome</keyword>
<dbReference type="Pfam" id="PF00425">
    <property type="entry name" value="Chorismate_bind"/>
    <property type="match status" value="1"/>
</dbReference>
<dbReference type="EMBL" id="CP009056">
    <property type="protein sequence ID" value="AJA44893.1"/>
    <property type="molecule type" value="Genomic_DNA"/>
</dbReference>
<dbReference type="InterPro" id="IPR005802">
    <property type="entry name" value="ADC_synth_comp_1"/>
</dbReference>
<dbReference type="Gene3D" id="3.20.10.10">
    <property type="entry name" value="D-amino Acid Aminotransferase, subunit A, domain 2"/>
    <property type="match status" value="1"/>
</dbReference>
<dbReference type="KEGG" id="fpp:FPB0191_01069"/>
<dbReference type="InterPro" id="IPR043131">
    <property type="entry name" value="BCAT-like_N"/>
</dbReference>
<dbReference type="PRINTS" id="PR00095">
    <property type="entry name" value="ANTSNTHASEI"/>
</dbReference>
<accession>A0A0A7S0D7</accession>
<dbReference type="PANTHER" id="PTHR11236">
    <property type="entry name" value="AMINOBENZOATE/ANTHRANILATE SYNTHASE"/>
    <property type="match status" value="1"/>
</dbReference>
<dbReference type="InterPro" id="IPR019999">
    <property type="entry name" value="Anth_synth_I-like"/>
</dbReference>
<sequence length="586" mass="67740">MKVQIDFEGESRLFKNPIKTFICNDISLIAQTIDEITQLVNQGFYAVGYLAYEASSAFNQYHITKDWAENKLPLLLFGIYKEYHTPMQDLNYNQSATLSLNCNTSESDYQDNITKIKQYIESGITYQTNYTVQFHSEFNGDPYAFYQFLQRHNEADYCAYIQLDNLHILSISPELFFKTQNHQITTKPMKGTTARGINLIDDDLQLRELFSEKNQAENMMIVDLLRNDLSKISIPGTVNVSQLFSAEKYPTVWQLTSTIQAELKPDTALFDILTALFPCGSITGAPKASTMQIIADIEKQPREVYCGTIGYIEPNFKQTIFNIPIRTLTVHHQQATYGVGGGITWDSTASNEYQEIINKTAMLNYKAIKPEYLIECFLCQNQQIYLLDEHLNRLTLSAQFFNFKHDLDLIRKDVKHIEKLDPKYDYKIRLCLRENGHYTLDANPILQPMQISNITLATHCIKRDNIFIYHKTSNRSHLPEIESGQEILLYNESRQITEFVNGNIALFINNQWLTPKLTSGLLPGVMREHYLKQAILFEATLSIEDILKAEKMAFINSVRKWININDLTLTKLKQQIQHDHRNLNHE</sequence>
<dbReference type="PANTHER" id="PTHR11236:SF50">
    <property type="entry name" value="AMINODEOXYCHORISMATE SYNTHASE COMPONENT 1"/>
    <property type="match status" value="1"/>
</dbReference>
<evidence type="ECO:0000259" key="1">
    <source>
        <dbReference type="Pfam" id="PF00425"/>
    </source>
</evidence>
<dbReference type="HOGENOM" id="CLU_006493_6_2_6"/>
<dbReference type="InterPro" id="IPR005801">
    <property type="entry name" value="ADC_synthase"/>
</dbReference>
<dbReference type="SUPFAM" id="SSF56322">
    <property type="entry name" value="ADC synthase"/>
    <property type="match status" value="1"/>
</dbReference>
<reference evidence="2 3" key="1">
    <citation type="journal article" date="2014" name="Appl. Environ. Microbiol.">
        <title>Gut symbionts from distinct hosts exhibit genotoxic activity via divergent colibactin biosynthetic pathways.</title>
        <authorList>
            <person name="Engel P."/>
            <person name="Vizcaino M.I."/>
            <person name="Crawford J.M."/>
        </authorList>
    </citation>
    <scope>NUCLEOTIDE SEQUENCE [LARGE SCALE GENOMIC DNA]</scope>
    <source>
        <strain evidence="2 3">PEB0191</strain>
    </source>
</reference>
<dbReference type="GO" id="GO:0046820">
    <property type="term" value="F:4-amino-4-deoxychorismate synthase activity"/>
    <property type="evidence" value="ECO:0007669"/>
    <property type="project" value="TreeGrafter"/>
</dbReference>
<dbReference type="InterPro" id="IPR043132">
    <property type="entry name" value="BCAT-like_C"/>
</dbReference>
<dbReference type="InterPro" id="IPR001544">
    <property type="entry name" value="Aminotrans_IV"/>
</dbReference>
<dbReference type="EC" id="4.1.3.38" evidence="2"/>
<feature type="domain" description="Chorismate-utilising enzyme C-terminal" evidence="1">
    <location>
        <begin position="106"/>
        <end position="359"/>
    </location>
</feature>
<evidence type="ECO:0000313" key="2">
    <source>
        <dbReference type="EMBL" id="AJA44893.1"/>
    </source>
</evidence>
<organism evidence="2 3">
    <name type="scientific">Frischella perrara</name>
    <dbReference type="NCBI Taxonomy" id="1267021"/>
    <lineage>
        <taxon>Bacteria</taxon>
        <taxon>Pseudomonadati</taxon>
        <taxon>Pseudomonadota</taxon>
        <taxon>Gammaproteobacteria</taxon>
        <taxon>Orbales</taxon>
        <taxon>Orbaceae</taxon>
        <taxon>Frischella</taxon>
    </lineage>
</organism>
<dbReference type="SUPFAM" id="SSF56752">
    <property type="entry name" value="D-aminoacid aminotransferase-like PLP-dependent enzymes"/>
    <property type="match status" value="1"/>
</dbReference>
<dbReference type="InterPro" id="IPR015890">
    <property type="entry name" value="Chorismate_C"/>
</dbReference>
<dbReference type="InterPro" id="IPR036038">
    <property type="entry name" value="Aminotransferase-like"/>
</dbReference>
<protein>
    <submittedName>
        <fullName evidence="2">Aminodeoxychorismate synthase, component I, bacterial clade</fullName>
        <ecNumber evidence="2">4.1.3.38</ecNumber>
    </submittedName>
</protein>
<dbReference type="STRING" id="1267021.FPB0191_01069"/>
<keyword evidence="2" id="KW-0456">Lyase</keyword>
<dbReference type="GO" id="GO:0008696">
    <property type="term" value="F:4-amino-4-deoxychorismate lyase activity"/>
    <property type="evidence" value="ECO:0007669"/>
    <property type="project" value="UniProtKB-EC"/>
</dbReference>
<proteinExistence type="predicted"/>
<gene>
    <name evidence="2" type="ORF">FPB0191_01069</name>
</gene>